<organism evidence="1">
    <name type="scientific">Methylobacterium bullatum</name>
    <dbReference type="NCBI Taxonomy" id="570505"/>
    <lineage>
        <taxon>Bacteria</taxon>
        <taxon>Pseudomonadati</taxon>
        <taxon>Pseudomonadota</taxon>
        <taxon>Alphaproteobacteria</taxon>
        <taxon>Hyphomicrobiales</taxon>
        <taxon>Methylobacteriaceae</taxon>
        <taxon>Methylobacterium</taxon>
    </lineage>
</organism>
<name>A0A679IV62_9HYPH</name>
<reference evidence="1" key="1">
    <citation type="submission" date="2019-12" db="EMBL/GenBank/DDBJ databases">
        <authorList>
            <person name="Cremers G."/>
        </authorList>
    </citation>
    <scope>NUCLEOTIDE SEQUENCE</scope>
    <source>
        <strain evidence="1">Mbul1</strain>
    </source>
</reference>
<protein>
    <submittedName>
        <fullName evidence="1">Uncharacterized protein</fullName>
    </submittedName>
</protein>
<proteinExistence type="predicted"/>
<dbReference type="EMBL" id="LR743504">
    <property type="protein sequence ID" value="CAA2102788.1"/>
    <property type="molecule type" value="Genomic_DNA"/>
</dbReference>
<gene>
    <name evidence="1" type="ORF">MBUL_01864</name>
</gene>
<dbReference type="AlphaFoldDB" id="A0A679IV62"/>
<accession>A0A679IV62</accession>
<evidence type="ECO:0000313" key="1">
    <source>
        <dbReference type="EMBL" id="CAA2102788.1"/>
    </source>
</evidence>
<sequence length="106" mass="12111">MKNPTLSAMAKTLAIVVALVGAMILGTPRGAEAAPMTVSSEVAGSVNLAATQVQYGGGHWRHHGRHHRRHFGHHRGRHFGHHYGRRFGHHHHHRRFGHHHRRHYRY</sequence>